<evidence type="ECO:0000313" key="2">
    <source>
        <dbReference type="Proteomes" id="UP001551658"/>
    </source>
</evidence>
<protein>
    <submittedName>
        <fullName evidence="1">Uncharacterized protein</fullName>
    </submittedName>
</protein>
<accession>A0ABV3F6G4</accession>
<dbReference type="EMBL" id="JBFAIH010000005">
    <property type="protein sequence ID" value="MEV0363247.1"/>
    <property type="molecule type" value="Genomic_DNA"/>
</dbReference>
<reference evidence="1 2" key="1">
    <citation type="submission" date="2024-06" db="EMBL/GenBank/DDBJ databases">
        <title>The Natural Products Discovery Center: Release of the First 8490 Sequenced Strains for Exploring Actinobacteria Biosynthetic Diversity.</title>
        <authorList>
            <person name="Kalkreuter E."/>
            <person name="Kautsar S.A."/>
            <person name="Yang D."/>
            <person name="Bader C.D."/>
            <person name="Teijaro C.N."/>
            <person name="Fluegel L."/>
            <person name="Davis C.M."/>
            <person name="Simpson J.R."/>
            <person name="Lauterbach L."/>
            <person name="Steele A.D."/>
            <person name="Gui C."/>
            <person name="Meng S."/>
            <person name="Li G."/>
            <person name="Viehrig K."/>
            <person name="Ye F."/>
            <person name="Su P."/>
            <person name="Kiefer A.F."/>
            <person name="Nichols A."/>
            <person name="Cepeda A.J."/>
            <person name="Yan W."/>
            <person name="Fan B."/>
            <person name="Jiang Y."/>
            <person name="Adhikari A."/>
            <person name="Zheng C.-J."/>
            <person name="Schuster L."/>
            <person name="Cowan T.M."/>
            <person name="Smanski M.J."/>
            <person name="Chevrette M.G."/>
            <person name="De Carvalho L.P.S."/>
            <person name="Shen B."/>
        </authorList>
    </citation>
    <scope>NUCLEOTIDE SEQUENCE [LARGE SCALE GENOMIC DNA]</scope>
    <source>
        <strain evidence="1 2">NPDC050671</strain>
    </source>
</reference>
<dbReference type="RefSeq" id="WP_357977088.1">
    <property type="nucleotide sequence ID" value="NZ_JBFAIH010000005.1"/>
</dbReference>
<comment type="caution">
    <text evidence="1">The sequence shown here is derived from an EMBL/GenBank/DDBJ whole genome shotgun (WGS) entry which is preliminary data.</text>
</comment>
<dbReference type="Proteomes" id="UP001551658">
    <property type="component" value="Unassembled WGS sequence"/>
</dbReference>
<organism evidence="1 2">
    <name type="scientific">Nocardia fusca</name>
    <dbReference type="NCBI Taxonomy" id="941183"/>
    <lineage>
        <taxon>Bacteria</taxon>
        <taxon>Bacillati</taxon>
        <taxon>Actinomycetota</taxon>
        <taxon>Actinomycetes</taxon>
        <taxon>Mycobacteriales</taxon>
        <taxon>Nocardiaceae</taxon>
        <taxon>Nocardia</taxon>
    </lineage>
</organism>
<sequence length="60" mass="6369">MADEFMALECSDSVPVSTPLRRAVRDLRAVLPAGWRVDVVASGDPAHRGAPVVRALPATD</sequence>
<evidence type="ECO:0000313" key="1">
    <source>
        <dbReference type="EMBL" id="MEV0363247.1"/>
    </source>
</evidence>
<keyword evidence="2" id="KW-1185">Reference proteome</keyword>
<name>A0ABV3F6G4_9NOCA</name>
<proteinExistence type="predicted"/>
<gene>
    <name evidence="1" type="ORF">AB0H72_11145</name>
</gene>